<sequence>MSVRSPRFLGGRRPNCMRRISGLGQFYVLVCRIRHYCQSSLALAVGFSVSFFRQFSSLSGFGVSFDLCLLSFKSRRWVATQWRFFPYLAVRFALLPRCKNPVFVSDCAHVPRFRARSTTQGSLEYPHPGRVTTLAPNSLPESRSASAEDLRNGGLVGR</sequence>
<keyword evidence="3" id="KW-1185">Reference proteome</keyword>
<dbReference type="EMBL" id="KV429051">
    <property type="protein sequence ID" value="KZT70535.1"/>
    <property type="molecule type" value="Genomic_DNA"/>
</dbReference>
<dbReference type="Proteomes" id="UP000076727">
    <property type="component" value="Unassembled WGS sequence"/>
</dbReference>
<evidence type="ECO:0000313" key="2">
    <source>
        <dbReference type="EMBL" id="KZT70535.1"/>
    </source>
</evidence>
<protein>
    <submittedName>
        <fullName evidence="2">Uncharacterized protein</fullName>
    </submittedName>
</protein>
<evidence type="ECO:0000313" key="3">
    <source>
        <dbReference type="Proteomes" id="UP000076727"/>
    </source>
</evidence>
<proteinExistence type="predicted"/>
<name>A0A165RB84_9APHY</name>
<evidence type="ECO:0000256" key="1">
    <source>
        <dbReference type="SAM" id="MobiDB-lite"/>
    </source>
</evidence>
<organism evidence="2 3">
    <name type="scientific">Daedalea quercina L-15889</name>
    <dbReference type="NCBI Taxonomy" id="1314783"/>
    <lineage>
        <taxon>Eukaryota</taxon>
        <taxon>Fungi</taxon>
        <taxon>Dikarya</taxon>
        <taxon>Basidiomycota</taxon>
        <taxon>Agaricomycotina</taxon>
        <taxon>Agaricomycetes</taxon>
        <taxon>Polyporales</taxon>
        <taxon>Fomitopsis</taxon>
    </lineage>
</organism>
<feature type="compositionally biased region" description="Polar residues" evidence="1">
    <location>
        <begin position="134"/>
        <end position="145"/>
    </location>
</feature>
<accession>A0A165RB84</accession>
<gene>
    <name evidence="2" type="ORF">DAEQUDRAFT_211975</name>
</gene>
<dbReference type="AlphaFoldDB" id="A0A165RB84"/>
<reference evidence="2 3" key="1">
    <citation type="journal article" date="2016" name="Mol. Biol. Evol.">
        <title>Comparative Genomics of Early-Diverging Mushroom-Forming Fungi Provides Insights into the Origins of Lignocellulose Decay Capabilities.</title>
        <authorList>
            <person name="Nagy L.G."/>
            <person name="Riley R."/>
            <person name="Tritt A."/>
            <person name="Adam C."/>
            <person name="Daum C."/>
            <person name="Floudas D."/>
            <person name="Sun H."/>
            <person name="Yadav J.S."/>
            <person name="Pangilinan J."/>
            <person name="Larsson K.H."/>
            <person name="Matsuura K."/>
            <person name="Barry K."/>
            <person name="Labutti K."/>
            <person name="Kuo R."/>
            <person name="Ohm R.A."/>
            <person name="Bhattacharya S.S."/>
            <person name="Shirouzu T."/>
            <person name="Yoshinaga Y."/>
            <person name="Martin F.M."/>
            <person name="Grigoriev I.V."/>
            <person name="Hibbett D.S."/>
        </authorList>
    </citation>
    <scope>NUCLEOTIDE SEQUENCE [LARGE SCALE GENOMIC DNA]</scope>
    <source>
        <strain evidence="2 3">L-15889</strain>
    </source>
</reference>
<feature type="region of interest" description="Disordered" evidence="1">
    <location>
        <begin position="120"/>
        <end position="158"/>
    </location>
</feature>